<dbReference type="EMBL" id="SOML01000003">
    <property type="protein sequence ID" value="TFD97288.1"/>
    <property type="molecule type" value="Genomic_DNA"/>
</dbReference>
<organism evidence="1 2">
    <name type="scientific">Dysgonomonas capnocytophagoides</name>
    <dbReference type="NCBI Taxonomy" id="45254"/>
    <lineage>
        <taxon>Bacteria</taxon>
        <taxon>Pseudomonadati</taxon>
        <taxon>Bacteroidota</taxon>
        <taxon>Bacteroidia</taxon>
        <taxon>Bacteroidales</taxon>
        <taxon>Dysgonomonadaceae</taxon>
        <taxon>Dysgonomonas</taxon>
    </lineage>
</organism>
<name>A0A4Y8L5B9_9BACT</name>
<keyword evidence="2" id="KW-1185">Reference proteome</keyword>
<comment type="caution">
    <text evidence="1">The sequence shown here is derived from an EMBL/GenBank/DDBJ whole genome shotgun (WGS) entry which is preliminary data.</text>
</comment>
<dbReference type="Proteomes" id="UP000297861">
    <property type="component" value="Unassembled WGS sequence"/>
</dbReference>
<gene>
    <name evidence="1" type="ORF">E2605_06360</name>
</gene>
<sequence length="170" mass="19117">MRKIKSLLFVLLVFVPLISYGQFVGIGGQYSEKSDGQFVFSGSFPTYHPAHNKLNSFVSSGLEFTTSGGAKMSGLHLKPIQISTFFSEDFFNNTPFTLLLGVDGGYLFDFRHDRKNAITVTPNLYFDYKFFFVKAGYDFDVSHGRSQYFVRAGVCIGMGSLKMFGNTKIW</sequence>
<protein>
    <recommendedName>
        <fullName evidence="3">Outer membrane protein beta-barrel domain-containing protein</fullName>
    </recommendedName>
</protein>
<evidence type="ECO:0000313" key="1">
    <source>
        <dbReference type="EMBL" id="TFD97288.1"/>
    </source>
</evidence>
<dbReference type="AlphaFoldDB" id="A0A4Y8L5B9"/>
<dbReference type="RefSeq" id="WP_026625344.1">
    <property type="nucleotide sequence ID" value="NZ_JAWZLG010000100.1"/>
</dbReference>
<evidence type="ECO:0000313" key="2">
    <source>
        <dbReference type="Proteomes" id="UP000297861"/>
    </source>
</evidence>
<evidence type="ECO:0008006" key="3">
    <source>
        <dbReference type="Google" id="ProtNLM"/>
    </source>
</evidence>
<proteinExistence type="predicted"/>
<dbReference type="OrthoDB" id="996771at2"/>
<accession>A0A4Y8L5B9</accession>
<reference evidence="1 2" key="1">
    <citation type="submission" date="2019-03" db="EMBL/GenBank/DDBJ databases">
        <title>San Antonio Military Medical Center submission to MRSN (WRAIR), pending publication.</title>
        <authorList>
            <person name="Blyth D.M."/>
            <person name="Mccarthy S.L."/>
            <person name="Schall S.E."/>
            <person name="Stam J.A."/>
            <person name="Ong A.C."/>
            <person name="Mcgann P.T."/>
        </authorList>
    </citation>
    <scope>NUCLEOTIDE SEQUENCE [LARGE SCALE GENOMIC DNA]</scope>
    <source>
        <strain evidence="1 2">MRSN571793</strain>
    </source>
</reference>
<dbReference type="STRING" id="1121485.GCA_000426485_01139"/>